<dbReference type="PANTHER" id="PTHR33064">
    <property type="entry name" value="POL PROTEIN"/>
    <property type="match status" value="1"/>
</dbReference>
<proteinExistence type="predicted"/>
<evidence type="ECO:0000313" key="2">
    <source>
        <dbReference type="Proteomes" id="UP000271974"/>
    </source>
</evidence>
<dbReference type="Proteomes" id="UP000271974">
    <property type="component" value="Unassembled WGS sequence"/>
</dbReference>
<dbReference type="EMBL" id="RQTK01000124">
    <property type="protein sequence ID" value="RUS86932.1"/>
    <property type="molecule type" value="Genomic_DNA"/>
</dbReference>
<dbReference type="Gene3D" id="3.30.70.270">
    <property type="match status" value="2"/>
</dbReference>
<dbReference type="OrthoDB" id="5807442at2759"/>
<dbReference type="InterPro" id="IPR043502">
    <property type="entry name" value="DNA/RNA_pol_sf"/>
</dbReference>
<sequence length="205" mass="23475">MLVDTFHILGVILEFGFTALKEFCGDPEKPETVPPLCYRRFDKIVADVPNKTKVIDDTLMWAPSIEDSFHQAVEWLDLCGRQGIVLNPEKFVFAKQTVTFAGFEITPETVRPCHQSLEAIKSFPAPKNLTDIRSWFGLINQVFYAFASANKMSPFRSLLKPGSHFEWTQELDKLFEETKQTIIDEIHEGVEIFDKEKPVYLATDL</sequence>
<dbReference type="InterPro" id="IPR043128">
    <property type="entry name" value="Rev_trsase/Diguanyl_cyclase"/>
</dbReference>
<keyword evidence="2" id="KW-1185">Reference proteome</keyword>
<reference evidence="1 2" key="1">
    <citation type="submission" date="2019-01" db="EMBL/GenBank/DDBJ databases">
        <title>A draft genome assembly of the solar-powered sea slug Elysia chlorotica.</title>
        <authorList>
            <person name="Cai H."/>
            <person name="Li Q."/>
            <person name="Fang X."/>
            <person name="Li J."/>
            <person name="Curtis N.E."/>
            <person name="Altenburger A."/>
            <person name="Shibata T."/>
            <person name="Feng M."/>
            <person name="Maeda T."/>
            <person name="Schwartz J.A."/>
            <person name="Shigenobu S."/>
            <person name="Lundholm N."/>
            <person name="Nishiyama T."/>
            <person name="Yang H."/>
            <person name="Hasebe M."/>
            <person name="Li S."/>
            <person name="Pierce S.K."/>
            <person name="Wang J."/>
        </authorList>
    </citation>
    <scope>NUCLEOTIDE SEQUENCE [LARGE SCALE GENOMIC DNA]</scope>
    <source>
        <strain evidence="1">EC2010</strain>
        <tissue evidence="1">Whole organism of an adult</tissue>
    </source>
</reference>
<organism evidence="1 2">
    <name type="scientific">Elysia chlorotica</name>
    <name type="common">Eastern emerald elysia</name>
    <name type="synonym">Sea slug</name>
    <dbReference type="NCBI Taxonomy" id="188477"/>
    <lineage>
        <taxon>Eukaryota</taxon>
        <taxon>Metazoa</taxon>
        <taxon>Spiralia</taxon>
        <taxon>Lophotrochozoa</taxon>
        <taxon>Mollusca</taxon>
        <taxon>Gastropoda</taxon>
        <taxon>Heterobranchia</taxon>
        <taxon>Euthyneura</taxon>
        <taxon>Panpulmonata</taxon>
        <taxon>Sacoglossa</taxon>
        <taxon>Placobranchoidea</taxon>
        <taxon>Plakobranchidae</taxon>
        <taxon>Elysia</taxon>
    </lineage>
</organism>
<gene>
    <name evidence="1" type="ORF">EGW08_005337</name>
</gene>
<dbReference type="PANTHER" id="PTHR33064:SF37">
    <property type="entry name" value="RIBONUCLEASE H"/>
    <property type="match status" value="1"/>
</dbReference>
<evidence type="ECO:0008006" key="3">
    <source>
        <dbReference type="Google" id="ProtNLM"/>
    </source>
</evidence>
<name>A0A433TZD2_ELYCH</name>
<dbReference type="InterPro" id="IPR051320">
    <property type="entry name" value="Viral_Replic_Matur_Polypro"/>
</dbReference>
<dbReference type="STRING" id="188477.A0A433TZD2"/>
<accession>A0A433TZD2</accession>
<dbReference type="AlphaFoldDB" id="A0A433TZD2"/>
<comment type="caution">
    <text evidence="1">The sequence shown here is derived from an EMBL/GenBank/DDBJ whole genome shotgun (WGS) entry which is preliminary data.</text>
</comment>
<protein>
    <recommendedName>
        <fullName evidence="3">Reverse transcriptase/retrotransposon-derived protein RNase H-like domain-containing protein</fullName>
    </recommendedName>
</protein>
<evidence type="ECO:0000313" key="1">
    <source>
        <dbReference type="EMBL" id="RUS86932.1"/>
    </source>
</evidence>
<dbReference type="SUPFAM" id="SSF56672">
    <property type="entry name" value="DNA/RNA polymerases"/>
    <property type="match status" value="1"/>
</dbReference>